<dbReference type="EMBL" id="CP065602">
    <property type="protein sequence ID" value="QPQ94751.1"/>
    <property type="molecule type" value="Genomic_DNA"/>
</dbReference>
<geneLocation type="plasmid" evidence="1 2">
    <name>unnamed1</name>
</geneLocation>
<protein>
    <submittedName>
        <fullName evidence="1">Uncharacterized protein</fullName>
    </submittedName>
</protein>
<keyword evidence="1" id="KW-0614">Plasmid</keyword>
<evidence type="ECO:0000313" key="2">
    <source>
        <dbReference type="Proteomes" id="UP000594892"/>
    </source>
</evidence>
<reference evidence="1 2" key="1">
    <citation type="submission" date="2020-12" db="EMBL/GenBank/DDBJ databases">
        <title>FDA dAtabase for Regulatory Grade micrObial Sequences (FDA-ARGOS): Supporting development and validation of Infectious Disease Dx tests.</title>
        <authorList>
            <person name="Minogue T."/>
            <person name="Wolcott M."/>
            <person name="Wasieloski L."/>
            <person name="Aguilar W."/>
            <person name="Moore D."/>
            <person name="Jaissle J."/>
            <person name="Tallon L."/>
            <person name="Sadzewicz L."/>
            <person name="Zhao X."/>
            <person name="Boylan J."/>
            <person name="Ott S."/>
            <person name="Bowen H."/>
            <person name="Vavikolanu K."/>
            <person name="Mehta A."/>
            <person name="Aluvathingal J."/>
            <person name="Nadendla S."/>
            <person name="Yan Y."/>
            <person name="Sichtig H."/>
        </authorList>
    </citation>
    <scope>NUCLEOTIDE SEQUENCE [LARGE SCALE GENOMIC DNA]</scope>
    <source>
        <strain evidence="1 2">FDAARGOS_949</strain>
        <plasmid evidence="1 2">unnamed1</plasmid>
    </source>
</reference>
<gene>
    <name evidence="1" type="ORF">I6H06_28790</name>
</gene>
<proteinExistence type="predicted"/>
<dbReference type="AlphaFoldDB" id="A0AAQ0BW31"/>
<sequence length="162" mass="18376">MTNVSFPCYQDAEWKSAQIARICNFMRLHDVATTAIDKRRDEIVSLRRAVLESIRISSRKRPYMADAAAFLEAIFSLTAPCHLDGARRSAVLMHSILEQAISRLRDFSDPQAMNEVSTGALNEAMANLFQSCEKNIRRMTALLENADREICSLQDMLMKFIS</sequence>
<accession>A0AAQ0BW31</accession>
<dbReference type="GeneID" id="45698743"/>
<dbReference type="Proteomes" id="UP000594892">
    <property type="component" value="Plasmid unnamed1"/>
</dbReference>
<name>A0AAQ0BW31_BURGL</name>
<evidence type="ECO:0000313" key="1">
    <source>
        <dbReference type="EMBL" id="QPQ94751.1"/>
    </source>
</evidence>
<dbReference type="RefSeq" id="WP_080569430.1">
    <property type="nucleotide sequence ID" value="NZ_CP021076.1"/>
</dbReference>
<organism evidence="1 2">
    <name type="scientific">Burkholderia glumae</name>
    <name type="common">Pseudomonas glumae</name>
    <dbReference type="NCBI Taxonomy" id="337"/>
    <lineage>
        <taxon>Bacteria</taxon>
        <taxon>Pseudomonadati</taxon>
        <taxon>Pseudomonadota</taxon>
        <taxon>Betaproteobacteria</taxon>
        <taxon>Burkholderiales</taxon>
        <taxon>Burkholderiaceae</taxon>
        <taxon>Burkholderia</taxon>
    </lineage>
</organism>